<reference evidence="2 3" key="1">
    <citation type="submission" date="2017-08" db="EMBL/GenBank/DDBJ databases">
        <authorList>
            <person name="de Groot N.N."/>
        </authorList>
    </citation>
    <scope>NUCLEOTIDE SEQUENCE [LARGE SCALE GENOMIC DNA]</scope>
    <source>
        <strain evidence="2 3">USBA 352</strain>
    </source>
</reference>
<dbReference type="InterPro" id="IPR003965">
    <property type="entry name" value="Fatty_acid_synthase"/>
</dbReference>
<dbReference type="GO" id="GO:0006633">
    <property type="term" value="P:fatty acid biosynthetic process"/>
    <property type="evidence" value="ECO:0007669"/>
    <property type="project" value="InterPro"/>
</dbReference>
<dbReference type="PRINTS" id="PR01483">
    <property type="entry name" value="FASYNTHASE"/>
</dbReference>
<dbReference type="InterPro" id="IPR050965">
    <property type="entry name" value="UPF0336/Enoyl-CoA_hydratase"/>
</dbReference>
<dbReference type="EMBL" id="OBML01000013">
    <property type="protein sequence ID" value="SOC24036.1"/>
    <property type="molecule type" value="Genomic_DNA"/>
</dbReference>
<gene>
    <name evidence="2" type="ORF">SAMN05421512_113139</name>
</gene>
<keyword evidence="3" id="KW-1185">Reference proteome</keyword>
<dbReference type="GO" id="GO:0004312">
    <property type="term" value="F:fatty acid synthase activity"/>
    <property type="evidence" value="ECO:0007669"/>
    <property type="project" value="InterPro"/>
</dbReference>
<dbReference type="Pfam" id="PF01575">
    <property type="entry name" value="MaoC_dehydratas"/>
    <property type="match status" value="1"/>
</dbReference>
<proteinExistence type="predicted"/>
<evidence type="ECO:0000313" key="2">
    <source>
        <dbReference type="EMBL" id="SOC24036.1"/>
    </source>
</evidence>
<dbReference type="Gene3D" id="3.10.129.10">
    <property type="entry name" value="Hotdog Thioesterase"/>
    <property type="match status" value="1"/>
</dbReference>
<dbReference type="RefSeq" id="WP_208980431.1">
    <property type="nucleotide sequence ID" value="NZ_OBML01000013.1"/>
</dbReference>
<dbReference type="GO" id="GO:0005835">
    <property type="term" value="C:fatty acid synthase complex"/>
    <property type="evidence" value="ECO:0007669"/>
    <property type="project" value="InterPro"/>
</dbReference>
<dbReference type="InterPro" id="IPR029069">
    <property type="entry name" value="HotDog_dom_sf"/>
</dbReference>
<accession>A0A285TPF0</accession>
<evidence type="ECO:0000259" key="1">
    <source>
        <dbReference type="Pfam" id="PF01575"/>
    </source>
</evidence>
<feature type="domain" description="MaoC-like" evidence="1">
    <location>
        <begin position="18"/>
        <end position="102"/>
    </location>
</feature>
<dbReference type="InterPro" id="IPR002539">
    <property type="entry name" value="MaoC-like_dom"/>
</dbReference>
<dbReference type="PANTHER" id="PTHR43437">
    <property type="entry name" value="HYDROXYACYL-THIOESTER DEHYDRATASE TYPE 2, MITOCHONDRIAL-RELATED"/>
    <property type="match status" value="1"/>
</dbReference>
<name>A0A285TPF0_9HYPH</name>
<evidence type="ECO:0000313" key="3">
    <source>
        <dbReference type="Proteomes" id="UP000219331"/>
    </source>
</evidence>
<dbReference type="STRING" id="538381.GCA_001696535_00619"/>
<dbReference type="SUPFAM" id="SSF54637">
    <property type="entry name" value="Thioesterase/thiol ester dehydrase-isomerase"/>
    <property type="match status" value="1"/>
</dbReference>
<organism evidence="2 3">
    <name type="scientific">Stappia indica</name>
    <dbReference type="NCBI Taxonomy" id="538381"/>
    <lineage>
        <taxon>Bacteria</taxon>
        <taxon>Pseudomonadati</taxon>
        <taxon>Pseudomonadota</taxon>
        <taxon>Alphaproteobacteria</taxon>
        <taxon>Hyphomicrobiales</taxon>
        <taxon>Stappiaceae</taxon>
        <taxon>Stappia</taxon>
    </lineage>
</organism>
<dbReference type="AlphaFoldDB" id="A0A285TPF0"/>
<dbReference type="GO" id="GO:0019171">
    <property type="term" value="F:(3R)-hydroxyacyl-[acyl-carrier-protein] dehydratase activity"/>
    <property type="evidence" value="ECO:0007669"/>
    <property type="project" value="TreeGrafter"/>
</dbReference>
<protein>
    <submittedName>
        <fullName evidence="2">Acyl dehydratase</fullName>
    </submittedName>
</protein>
<dbReference type="Proteomes" id="UP000219331">
    <property type="component" value="Unassembled WGS sequence"/>
</dbReference>
<sequence length="138" mass="14358">MSPLAVGHRFTDTKLAILSAQDVAAYAEASGDHNPIHLDEQAARAAGLPGTIVHGMLIMGRLEGAIRGWLPQARLARLSTRFVKPLAVGDGIAIGGRVVRVRPLEDGGSELLLRLTIANGDGAPVCIGEAALHLDAEA</sequence>
<dbReference type="PANTHER" id="PTHR43437:SF3">
    <property type="entry name" value="HYDROXYACYL-THIOESTER DEHYDRATASE TYPE 2, MITOCHONDRIAL"/>
    <property type="match status" value="1"/>
</dbReference>